<evidence type="ECO:0000259" key="8">
    <source>
        <dbReference type="Pfam" id="PF13359"/>
    </source>
</evidence>
<dbReference type="GO" id="GO:0046872">
    <property type="term" value="F:metal ion binding"/>
    <property type="evidence" value="ECO:0007669"/>
    <property type="project" value="UniProtKB-KW"/>
</dbReference>
<dbReference type="PANTHER" id="PTHR22930">
    <property type="match status" value="1"/>
</dbReference>
<dbReference type="Proteomes" id="UP001353858">
    <property type="component" value="Unassembled WGS sequence"/>
</dbReference>
<keyword evidence="4" id="KW-0540">Nuclease</keyword>
<name>A0AAN7SKX6_9COLE</name>
<dbReference type="GO" id="GO:0005634">
    <property type="term" value="C:nucleus"/>
    <property type="evidence" value="ECO:0007669"/>
    <property type="project" value="UniProtKB-SubCell"/>
</dbReference>
<keyword evidence="7" id="KW-0539">Nucleus</keyword>
<evidence type="ECO:0000256" key="5">
    <source>
        <dbReference type="ARBA" id="ARBA00022723"/>
    </source>
</evidence>
<evidence type="ECO:0000313" key="10">
    <source>
        <dbReference type="Proteomes" id="UP001353858"/>
    </source>
</evidence>
<dbReference type="PANTHER" id="PTHR22930:SF267">
    <property type="entry name" value="NUCLEASE HARBI1-RELATED"/>
    <property type="match status" value="1"/>
</dbReference>
<accession>A0AAN7SKX6</accession>
<keyword evidence="6" id="KW-0378">Hydrolase</keyword>
<proteinExistence type="inferred from homology"/>
<keyword evidence="10" id="KW-1185">Reference proteome</keyword>
<reference evidence="10" key="1">
    <citation type="submission" date="2023-01" db="EMBL/GenBank/DDBJ databases">
        <title>Key to firefly adult light organ development and bioluminescence: homeobox transcription factors regulate luciferase expression and transportation to peroxisome.</title>
        <authorList>
            <person name="Fu X."/>
        </authorList>
    </citation>
    <scope>NUCLEOTIDE SEQUENCE [LARGE SCALE GENOMIC DNA]</scope>
</reference>
<dbReference type="AlphaFoldDB" id="A0AAN7SKX6"/>
<dbReference type="InterPro" id="IPR027806">
    <property type="entry name" value="HARBI1_dom"/>
</dbReference>
<gene>
    <name evidence="9" type="ORF">RN001_003658</name>
</gene>
<dbReference type="InterPro" id="IPR045249">
    <property type="entry name" value="HARBI1-like"/>
</dbReference>
<dbReference type="GO" id="GO:0004518">
    <property type="term" value="F:nuclease activity"/>
    <property type="evidence" value="ECO:0007669"/>
    <property type="project" value="UniProtKB-KW"/>
</dbReference>
<feature type="domain" description="DDE Tnp4" evidence="8">
    <location>
        <begin position="53"/>
        <end position="136"/>
    </location>
</feature>
<comment type="similarity">
    <text evidence="3">Belongs to the HARBI1 family.</text>
</comment>
<dbReference type="GO" id="GO:0016787">
    <property type="term" value="F:hydrolase activity"/>
    <property type="evidence" value="ECO:0007669"/>
    <property type="project" value="UniProtKB-KW"/>
</dbReference>
<comment type="cofactor">
    <cofactor evidence="1">
        <name>a divalent metal cation</name>
        <dbReference type="ChEBI" id="CHEBI:60240"/>
    </cofactor>
</comment>
<dbReference type="Pfam" id="PF13359">
    <property type="entry name" value="DDE_Tnp_4"/>
    <property type="match status" value="1"/>
</dbReference>
<keyword evidence="5" id="KW-0479">Metal-binding</keyword>
<evidence type="ECO:0000256" key="7">
    <source>
        <dbReference type="ARBA" id="ARBA00023242"/>
    </source>
</evidence>
<sequence length="145" mass="16434">MLRFTKKMVCSLIELVTPLIIQSSRKSALDIQTKVLIALKFYAGGSYQMDVESNINLAVSDSGYPLQPWLLTPIENAAEDSPEGRYTRSHIRTRNVVEKCNGVLKNRFRCLLKHRALHYNPTKAAKIIYSCCVLHNILIKNNGSR</sequence>
<evidence type="ECO:0000256" key="6">
    <source>
        <dbReference type="ARBA" id="ARBA00022801"/>
    </source>
</evidence>
<organism evidence="9 10">
    <name type="scientific">Aquatica leii</name>
    <dbReference type="NCBI Taxonomy" id="1421715"/>
    <lineage>
        <taxon>Eukaryota</taxon>
        <taxon>Metazoa</taxon>
        <taxon>Ecdysozoa</taxon>
        <taxon>Arthropoda</taxon>
        <taxon>Hexapoda</taxon>
        <taxon>Insecta</taxon>
        <taxon>Pterygota</taxon>
        <taxon>Neoptera</taxon>
        <taxon>Endopterygota</taxon>
        <taxon>Coleoptera</taxon>
        <taxon>Polyphaga</taxon>
        <taxon>Elateriformia</taxon>
        <taxon>Elateroidea</taxon>
        <taxon>Lampyridae</taxon>
        <taxon>Luciolinae</taxon>
        <taxon>Aquatica</taxon>
    </lineage>
</organism>
<comment type="caution">
    <text evidence="9">The sequence shown here is derived from an EMBL/GenBank/DDBJ whole genome shotgun (WGS) entry which is preliminary data.</text>
</comment>
<evidence type="ECO:0000256" key="3">
    <source>
        <dbReference type="ARBA" id="ARBA00006958"/>
    </source>
</evidence>
<evidence type="ECO:0000256" key="4">
    <source>
        <dbReference type="ARBA" id="ARBA00022722"/>
    </source>
</evidence>
<evidence type="ECO:0000256" key="1">
    <source>
        <dbReference type="ARBA" id="ARBA00001968"/>
    </source>
</evidence>
<protein>
    <recommendedName>
        <fullName evidence="8">DDE Tnp4 domain-containing protein</fullName>
    </recommendedName>
</protein>
<dbReference type="EMBL" id="JARPUR010000001">
    <property type="protein sequence ID" value="KAK4887387.1"/>
    <property type="molecule type" value="Genomic_DNA"/>
</dbReference>
<evidence type="ECO:0000256" key="2">
    <source>
        <dbReference type="ARBA" id="ARBA00004123"/>
    </source>
</evidence>
<comment type="subcellular location">
    <subcellularLocation>
        <location evidence="2">Nucleus</location>
    </subcellularLocation>
</comment>
<evidence type="ECO:0000313" key="9">
    <source>
        <dbReference type="EMBL" id="KAK4887387.1"/>
    </source>
</evidence>